<dbReference type="STRING" id="246437.L9L258"/>
<keyword evidence="3" id="KW-0408">Iron</keyword>
<organism evidence="4 5">
    <name type="scientific">Tupaia chinensis</name>
    <name type="common">Chinese tree shrew</name>
    <name type="synonym">Tupaia belangeri chinensis</name>
    <dbReference type="NCBI Taxonomy" id="246437"/>
    <lineage>
        <taxon>Eukaryota</taxon>
        <taxon>Metazoa</taxon>
        <taxon>Chordata</taxon>
        <taxon>Craniata</taxon>
        <taxon>Vertebrata</taxon>
        <taxon>Euteleostomi</taxon>
        <taxon>Mammalia</taxon>
        <taxon>Eutheria</taxon>
        <taxon>Euarchontoglires</taxon>
        <taxon>Scandentia</taxon>
        <taxon>Tupaiidae</taxon>
        <taxon>Tupaia</taxon>
    </lineage>
</organism>
<proteinExistence type="predicted"/>
<dbReference type="GO" id="GO:0008199">
    <property type="term" value="F:ferric iron binding"/>
    <property type="evidence" value="ECO:0007669"/>
    <property type="project" value="InterPro"/>
</dbReference>
<accession>L9L258</accession>
<keyword evidence="5" id="KW-1185">Reference proteome</keyword>
<reference evidence="5" key="2">
    <citation type="journal article" date="2013" name="Nat. Commun.">
        <title>Genome of the Chinese tree shrew.</title>
        <authorList>
            <person name="Fan Y."/>
            <person name="Huang Z.Y."/>
            <person name="Cao C.C."/>
            <person name="Chen C.S."/>
            <person name="Chen Y.X."/>
            <person name="Fan D.D."/>
            <person name="He J."/>
            <person name="Hou H.L."/>
            <person name="Hu L."/>
            <person name="Hu X.T."/>
            <person name="Jiang X.T."/>
            <person name="Lai R."/>
            <person name="Lang Y.S."/>
            <person name="Liang B."/>
            <person name="Liao S.G."/>
            <person name="Mu D."/>
            <person name="Ma Y.Y."/>
            <person name="Niu Y.Y."/>
            <person name="Sun X.Q."/>
            <person name="Xia J.Q."/>
            <person name="Xiao J."/>
            <person name="Xiong Z.Q."/>
            <person name="Xu L."/>
            <person name="Yang L."/>
            <person name="Zhang Y."/>
            <person name="Zhao W."/>
            <person name="Zhao X.D."/>
            <person name="Zheng Y.T."/>
            <person name="Zhou J.M."/>
            <person name="Zhu Y.B."/>
            <person name="Zhang G.J."/>
            <person name="Wang J."/>
            <person name="Yao Y.G."/>
        </authorList>
    </citation>
    <scope>NUCLEOTIDE SEQUENCE [LARGE SCALE GENOMIC DNA]</scope>
</reference>
<dbReference type="InterPro" id="IPR012347">
    <property type="entry name" value="Ferritin-like"/>
</dbReference>
<reference evidence="5" key="1">
    <citation type="submission" date="2012-07" db="EMBL/GenBank/DDBJ databases">
        <title>Genome of the Chinese tree shrew, a rising model animal genetically related to primates.</title>
        <authorList>
            <person name="Zhang G."/>
            <person name="Fan Y."/>
            <person name="Yao Y."/>
            <person name="Huang Z."/>
        </authorList>
    </citation>
    <scope>NUCLEOTIDE SEQUENCE [LARGE SCALE GENOMIC DNA]</scope>
</reference>
<dbReference type="PANTHER" id="PTHR11431">
    <property type="entry name" value="FERRITIN"/>
    <property type="match status" value="1"/>
</dbReference>
<dbReference type="GO" id="GO:0006879">
    <property type="term" value="P:intracellular iron ion homeostasis"/>
    <property type="evidence" value="ECO:0007669"/>
    <property type="project" value="InterPro"/>
</dbReference>
<dbReference type="AlphaFoldDB" id="L9L258"/>
<evidence type="ECO:0000313" key="5">
    <source>
        <dbReference type="Proteomes" id="UP000011518"/>
    </source>
</evidence>
<evidence type="ECO:0000313" key="4">
    <source>
        <dbReference type="EMBL" id="ELW69136.1"/>
    </source>
</evidence>
<protein>
    <recommendedName>
        <fullName evidence="2">Ferritin heavy chain</fullName>
    </recommendedName>
</protein>
<dbReference type="EMBL" id="KB320545">
    <property type="protein sequence ID" value="ELW69136.1"/>
    <property type="molecule type" value="Genomic_DNA"/>
</dbReference>
<dbReference type="GO" id="GO:0006826">
    <property type="term" value="P:iron ion transport"/>
    <property type="evidence" value="ECO:0007669"/>
    <property type="project" value="InterPro"/>
</dbReference>
<dbReference type="PANTHER" id="PTHR11431:SF37">
    <property type="entry name" value="FERRITIN HEAVY CHAIN"/>
    <property type="match status" value="1"/>
</dbReference>
<comment type="subcellular location">
    <subcellularLocation>
        <location evidence="1">Cytoplasmic vesicle</location>
        <location evidence="1">Autophagosome</location>
    </subcellularLocation>
</comment>
<evidence type="ECO:0000256" key="1">
    <source>
        <dbReference type="ARBA" id="ARBA00004419"/>
    </source>
</evidence>
<dbReference type="GO" id="GO:0005776">
    <property type="term" value="C:autophagosome"/>
    <property type="evidence" value="ECO:0007669"/>
    <property type="project" value="UniProtKB-SubCell"/>
</dbReference>
<dbReference type="Proteomes" id="UP000011518">
    <property type="component" value="Unassembled WGS sequence"/>
</dbReference>
<name>L9L258_TUPCH</name>
<dbReference type="InterPro" id="IPR001519">
    <property type="entry name" value="Ferritin"/>
</dbReference>
<feature type="binding site" evidence="3">
    <location>
        <position position="191"/>
    </location>
    <ligand>
        <name>Fe cation</name>
        <dbReference type="ChEBI" id="CHEBI:24875"/>
        <label>1</label>
    </ligand>
</feature>
<dbReference type="InParanoid" id="L9L258"/>
<evidence type="ECO:0000256" key="2">
    <source>
        <dbReference type="ARBA" id="ARBA00039731"/>
    </source>
</evidence>
<gene>
    <name evidence="4" type="ORF">TREES_T100006313</name>
</gene>
<sequence length="231" mass="25394">MTTSTSQVCQNYRQDSEAAVDLAGLPRGRRLTKLQINEVPHLPSGEQEAGPNAWSVRYTWEKRESVTTARVLATDNSDLGCDLTETQRLNEQAKAIEELGDPVTNLSEAGARSPAWRAISEDGEHAERLTKLQINEVPHLPSGEQEAGPNAWSVRYTWEKRESVTTAPARLATDNNDPMCDLTETQRLNEQAKAIEELGDPVTNLSEAGARSPAWRSISDKLALGDSNNES</sequence>
<evidence type="ECO:0000256" key="3">
    <source>
        <dbReference type="PIRSR" id="PIRSR601519-1"/>
    </source>
</evidence>
<keyword evidence="3" id="KW-0479">Metal-binding</keyword>
<dbReference type="Gene3D" id="1.20.1260.10">
    <property type="match status" value="1"/>
</dbReference>
<dbReference type="GO" id="GO:0008198">
    <property type="term" value="F:ferrous iron binding"/>
    <property type="evidence" value="ECO:0007669"/>
    <property type="project" value="TreeGrafter"/>
</dbReference>